<evidence type="ECO:0000256" key="1">
    <source>
        <dbReference type="SAM" id="Phobius"/>
    </source>
</evidence>
<keyword evidence="1" id="KW-1133">Transmembrane helix</keyword>
<feature type="transmembrane region" description="Helical" evidence="1">
    <location>
        <begin position="168"/>
        <end position="187"/>
    </location>
</feature>
<reference evidence="2 3" key="1">
    <citation type="submission" date="2021-03" db="EMBL/GenBank/DDBJ databases">
        <title>Genomic Encyclopedia of Type Strains, Phase IV (KMG-IV): sequencing the most valuable type-strain genomes for metagenomic binning, comparative biology and taxonomic classification.</title>
        <authorList>
            <person name="Goeker M."/>
        </authorList>
    </citation>
    <scope>NUCLEOTIDE SEQUENCE [LARGE SCALE GENOMIC DNA]</scope>
    <source>
        <strain evidence="2 3">DSM 40526</strain>
    </source>
</reference>
<dbReference type="Proteomes" id="UP001519310">
    <property type="component" value="Unassembled WGS sequence"/>
</dbReference>
<evidence type="ECO:0000313" key="2">
    <source>
        <dbReference type="EMBL" id="MBP2041161.1"/>
    </source>
</evidence>
<protein>
    <recommendedName>
        <fullName evidence="4">ABC-2 family transporter</fullName>
    </recommendedName>
</protein>
<dbReference type="RefSeq" id="WP_189969146.1">
    <property type="nucleotide sequence ID" value="NZ_BMVL01000005.1"/>
</dbReference>
<organism evidence="2 3">
    <name type="scientific">Streptomyces avidinii</name>
    <dbReference type="NCBI Taxonomy" id="1895"/>
    <lineage>
        <taxon>Bacteria</taxon>
        <taxon>Bacillati</taxon>
        <taxon>Actinomycetota</taxon>
        <taxon>Actinomycetes</taxon>
        <taxon>Kitasatosporales</taxon>
        <taxon>Streptomycetaceae</taxon>
        <taxon>Streptomyces</taxon>
    </lineage>
</organism>
<evidence type="ECO:0000313" key="3">
    <source>
        <dbReference type="Proteomes" id="UP001519310"/>
    </source>
</evidence>
<keyword evidence="3" id="KW-1185">Reference proteome</keyword>
<accession>A0ABS4LGK7</accession>
<proteinExistence type="predicted"/>
<comment type="caution">
    <text evidence="2">The sequence shown here is derived from an EMBL/GenBank/DDBJ whole genome shotgun (WGS) entry which is preliminary data.</text>
</comment>
<evidence type="ECO:0008006" key="4">
    <source>
        <dbReference type="Google" id="ProtNLM"/>
    </source>
</evidence>
<name>A0ABS4LGK7_STRAV</name>
<dbReference type="EMBL" id="JAGGLQ010000022">
    <property type="protein sequence ID" value="MBP2041161.1"/>
    <property type="molecule type" value="Genomic_DNA"/>
</dbReference>
<sequence length="191" mass="19336">MRWLTLYARSRRAPASLAAVLISAVAVGALARIGGGGPVDPRLSTLALAAGATALAVGLGGQDLALDRTAAIRWVPRRAVHVLLCGMLIGAVLLAVQTMEGQPASTALVVRNSAGLMGLVALGAAWCGGPYAWIPPFASLSLSFVVPPAPDPATQVLTWMLLPPGTTAGVWTALVLAVAGTTAYAVAGPRR</sequence>
<keyword evidence="1" id="KW-0812">Transmembrane</keyword>
<gene>
    <name evidence="2" type="ORF">J2Z77_007018</name>
</gene>
<keyword evidence="1" id="KW-0472">Membrane</keyword>
<feature type="transmembrane region" description="Helical" evidence="1">
    <location>
        <begin position="108"/>
        <end position="134"/>
    </location>
</feature>
<feature type="transmembrane region" description="Helical" evidence="1">
    <location>
        <begin position="79"/>
        <end position="96"/>
    </location>
</feature>